<feature type="region of interest" description="Disordered" evidence="17">
    <location>
        <begin position="184"/>
        <end position="222"/>
    </location>
</feature>
<feature type="domain" description="Costars" evidence="18">
    <location>
        <begin position="289"/>
        <end position="365"/>
    </location>
</feature>
<comment type="subunit">
    <text evidence="14">Binds F-actin and ABLIM1, ABLIM2 and ABLIM3. Interaction with ABLIM2 and ABLIM3 enhances activity.</text>
</comment>
<comment type="caution">
    <text evidence="19">The sequence shown here is derived from an EMBL/GenBank/DDBJ whole genome shotgun (WGS) entry which is preliminary data.</text>
</comment>
<keyword evidence="8" id="KW-0805">Transcription regulation</keyword>
<feature type="compositionally biased region" description="Basic and acidic residues" evidence="17">
    <location>
        <begin position="191"/>
        <end position="213"/>
    </location>
</feature>
<dbReference type="STRING" id="75743.A0A401PX51"/>
<keyword evidence="9" id="KW-0010">Activator</keyword>
<keyword evidence="6" id="KW-0653">Protein transport</keyword>
<dbReference type="Proteomes" id="UP000288216">
    <property type="component" value="Unassembled WGS sequence"/>
</dbReference>
<dbReference type="InterPro" id="IPR027817">
    <property type="entry name" value="Costars_dom"/>
</dbReference>
<dbReference type="OMA" id="PKRSECS"/>
<dbReference type="GO" id="GO:0003779">
    <property type="term" value="F:actin binding"/>
    <property type="evidence" value="ECO:0007669"/>
    <property type="project" value="UniProtKB-KW"/>
</dbReference>
<evidence type="ECO:0000256" key="4">
    <source>
        <dbReference type="ARBA" id="ARBA00022490"/>
    </source>
</evidence>
<dbReference type="SMART" id="SM01283">
    <property type="entry name" value="Costars"/>
    <property type="match status" value="1"/>
</dbReference>
<evidence type="ECO:0000256" key="2">
    <source>
        <dbReference type="ARBA" id="ARBA00004245"/>
    </source>
</evidence>
<evidence type="ECO:0000256" key="14">
    <source>
        <dbReference type="ARBA" id="ARBA00063019"/>
    </source>
</evidence>
<sequence>MNTEPRSPRPVSKAIKKFRCVSLVGSLTRNWQKWANEHSHKQKAEPQGWLPDGFKDEDSVKQDTSRVTKEPCSVKVATCKSQNTFSCGNADSSQGLNGSQGTESTIRTIPVTKTVGTKSSSGRNEMVSFMADRFNQTVPDVAPKPFLSNRSPTRRRLCQNKASEISQSWEKEGEDLFNFNCSVANNAESNEQEKRKEGNEEEPKEKDGTSDPGKKKRSVPRIQVRTMHDLKKAWLRWAEDHVERQKTNPFSDDFDYDYAKGLRLKKGDEGYGQPKEGTKTAERGQRAQKHVQKEMQEMCFIIRSMGIEGGDGKIRVTFGRLFDRYVTVSDKVVGILMRARKHALLDFQGEMLWKGEHDDVVITLN</sequence>
<evidence type="ECO:0000256" key="11">
    <source>
        <dbReference type="ARBA" id="ARBA00023203"/>
    </source>
</evidence>
<keyword evidence="7" id="KW-0811">Translocation</keyword>
<accession>A0A401PX51</accession>
<dbReference type="OrthoDB" id="9871914at2759"/>
<name>A0A401PX51_SCYTO</name>
<evidence type="ECO:0000256" key="7">
    <source>
        <dbReference type="ARBA" id="ARBA00023010"/>
    </source>
</evidence>
<evidence type="ECO:0000256" key="13">
    <source>
        <dbReference type="ARBA" id="ARBA00059783"/>
    </source>
</evidence>
<dbReference type="Pfam" id="PF14705">
    <property type="entry name" value="Costars"/>
    <property type="match status" value="1"/>
</dbReference>
<dbReference type="GO" id="GO:0035025">
    <property type="term" value="P:positive regulation of Rho protein signal transduction"/>
    <property type="evidence" value="ECO:0007669"/>
    <property type="project" value="InterPro"/>
</dbReference>
<protein>
    <recommendedName>
        <fullName evidence="15">Actin-binding Rho-activating protein</fullName>
    </recommendedName>
    <alternativeName>
        <fullName evidence="16">Striated muscle activator of Rho-dependent signaling</fullName>
    </alternativeName>
</protein>
<keyword evidence="5" id="KW-0597">Phosphoprotein</keyword>
<dbReference type="AlphaFoldDB" id="A0A401PX51"/>
<keyword evidence="20" id="KW-1185">Reference proteome</keyword>
<evidence type="ECO:0000259" key="18">
    <source>
        <dbReference type="SMART" id="SM01283"/>
    </source>
</evidence>
<gene>
    <name evidence="19" type="ORF">scyTo_0017641</name>
</gene>
<feature type="region of interest" description="Disordered" evidence="17">
    <location>
        <begin position="37"/>
        <end position="67"/>
    </location>
</feature>
<dbReference type="GO" id="GO:0045944">
    <property type="term" value="P:positive regulation of transcription by RNA polymerase II"/>
    <property type="evidence" value="ECO:0007669"/>
    <property type="project" value="TreeGrafter"/>
</dbReference>
<comment type="subcellular location">
    <subcellularLocation>
        <location evidence="2">Cytoplasm</location>
        <location evidence="2">Cytoskeleton</location>
    </subcellularLocation>
    <subcellularLocation>
        <location evidence="1">Cytoplasm</location>
        <location evidence="1">Myofibril</location>
        <location evidence="1">Sarcomere</location>
    </subcellularLocation>
</comment>
<evidence type="ECO:0000256" key="15">
    <source>
        <dbReference type="ARBA" id="ARBA00073502"/>
    </source>
</evidence>
<dbReference type="GO" id="GO:0005856">
    <property type="term" value="C:cytoskeleton"/>
    <property type="evidence" value="ECO:0007669"/>
    <property type="project" value="UniProtKB-SubCell"/>
</dbReference>
<proteinExistence type="predicted"/>
<dbReference type="Gene3D" id="1.10.10.1540">
    <property type="entry name" value="Costar domain"/>
    <property type="match status" value="1"/>
</dbReference>
<feature type="compositionally biased region" description="Basic and acidic residues" evidence="17">
    <location>
        <begin position="53"/>
        <end position="67"/>
    </location>
</feature>
<dbReference type="GO" id="GO:0030017">
    <property type="term" value="C:sarcomere"/>
    <property type="evidence" value="ECO:0007669"/>
    <property type="project" value="UniProtKB-SubCell"/>
</dbReference>
<dbReference type="InterPro" id="IPR026111">
    <property type="entry name" value="Abra"/>
</dbReference>
<evidence type="ECO:0000256" key="3">
    <source>
        <dbReference type="ARBA" id="ARBA00022448"/>
    </source>
</evidence>
<keyword evidence="10" id="KW-0804">Transcription</keyword>
<dbReference type="InterPro" id="IPR038095">
    <property type="entry name" value="Costars_sf"/>
</dbReference>
<dbReference type="GO" id="GO:0015031">
    <property type="term" value="P:protein transport"/>
    <property type="evidence" value="ECO:0007669"/>
    <property type="project" value="UniProtKB-KW"/>
</dbReference>
<evidence type="ECO:0000256" key="9">
    <source>
        <dbReference type="ARBA" id="ARBA00023159"/>
    </source>
</evidence>
<dbReference type="EMBL" id="BFAA01011627">
    <property type="protein sequence ID" value="GCB77696.1"/>
    <property type="molecule type" value="Genomic_DNA"/>
</dbReference>
<dbReference type="PANTHER" id="PTHR22739">
    <property type="entry name" value="STRIATED MUSCLE ACTIVATOR OF RHO-DEPENDENT SIGNALING-RELATED"/>
    <property type="match status" value="1"/>
</dbReference>
<comment type="function">
    <text evidence="13">Acts as an activator of serum response factor (SRF)-dependent transcription possibly by inducing nuclear translocation of MKL1 or MKL2 and through a mechanism requiring Rho-actin signaling.</text>
</comment>
<evidence type="ECO:0000256" key="8">
    <source>
        <dbReference type="ARBA" id="ARBA00023015"/>
    </source>
</evidence>
<evidence type="ECO:0000256" key="1">
    <source>
        <dbReference type="ARBA" id="ARBA00004204"/>
    </source>
</evidence>
<keyword evidence="11" id="KW-0009">Actin-binding</keyword>
<evidence type="ECO:0000313" key="19">
    <source>
        <dbReference type="EMBL" id="GCB77696.1"/>
    </source>
</evidence>
<evidence type="ECO:0000256" key="6">
    <source>
        <dbReference type="ARBA" id="ARBA00022927"/>
    </source>
</evidence>
<evidence type="ECO:0000256" key="17">
    <source>
        <dbReference type="SAM" id="MobiDB-lite"/>
    </source>
</evidence>
<keyword evidence="12" id="KW-0206">Cytoskeleton</keyword>
<evidence type="ECO:0000313" key="20">
    <source>
        <dbReference type="Proteomes" id="UP000288216"/>
    </source>
</evidence>
<evidence type="ECO:0000256" key="10">
    <source>
        <dbReference type="ARBA" id="ARBA00023163"/>
    </source>
</evidence>
<dbReference type="FunFam" id="1.10.10.1540:FF:000001">
    <property type="entry name" value="Actin-binding Rho-activating protein a"/>
    <property type="match status" value="1"/>
</dbReference>
<keyword evidence="4" id="KW-0963">Cytoplasm</keyword>
<evidence type="ECO:0000256" key="5">
    <source>
        <dbReference type="ARBA" id="ARBA00022553"/>
    </source>
</evidence>
<dbReference type="PANTHER" id="PTHR22739:SF21">
    <property type="entry name" value="ACTIN-BINDING RHO-ACTIVATING PROTEIN"/>
    <property type="match status" value="1"/>
</dbReference>
<reference evidence="19 20" key="1">
    <citation type="journal article" date="2018" name="Nat. Ecol. Evol.">
        <title>Shark genomes provide insights into elasmobranch evolution and the origin of vertebrates.</title>
        <authorList>
            <person name="Hara Y"/>
            <person name="Yamaguchi K"/>
            <person name="Onimaru K"/>
            <person name="Kadota M"/>
            <person name="Koyanagi M"/>
            <person name="Keeley SD"/>
            <person name="Tatsumi K"/>
            <person name="Tanaka K"/>
            <person name="Motone F"/>
            <person name="Kageyama Y"/>
            <person name="Nozu R"/>
            <person name="Adachi N"/>
            <person name="Nishimura O"/>
            <person name="Nakagawa R"/>
            <person name="Tanegashima C"/>
            <person name="Kiyatake I"/>
            <person name="Matsumoto R"/>
            <person name="Murakumo K"/>
            <person name="Nishida K"/>
            <person name="Terakita A"/>
            <person name="Kuratani S"/>
            <person name="Sato K"/>
            <person name="Hyodo S Kuraku.S."/>
        </authorList>
    </citation>
    <scope>NUCLEOTIDE SEQUENCE [LARGE SCALE GENOMIC DNA]</scope>
</reference>
<evidence type="ECO:0000256" key="12">
    <source>
        <dbReference type="ARBA" id="ARBA00023212"/>
    </source>
</evidence>
<organism evidence="19 20">
    <name type="scientific">Scyliorhinus torazame</name>
    <name type="common">Cloudy catshark</name>
    <name type="synonym">Catulus torazame</name>
    <dbReference type="NCBI Taxonomy" id="75743"/>
    <lineage>
        <taxon>Eukaryota</taxon>
        <taxon>Metazoa</taxon>
        <taxon>Chordata</taxon>
        <taxon>Craniata</taxon>
        <taxon>Vertebrata</taxon>
        <taxon>Chondrichthyes</taxon>
        <taxon>Elasmobranchii</taxon>
        <taxon>Galeomorphii</taxon>
        <taxon>Galeoidea</taxon>
        <taxon>Carcharhiniformes</taxon>
        <taxon>Scyliorhinidae</taxon>
        <taxon>Scyliorhinus</taxon>
    </lineage>
</organism>
<keyword evidence="3" id="KW-0813">Transport</keyword>
<evidence type="ECO:0000256" key="16">
    <source>
        <dbReference type="ARBA" id="ARBA00076363"/>
    </source>
</evidence>